<protein>
    <submittedName>
        <fullName evidence="1">Metalloprotease</fullName>
    </submittedName>
</protein>
<evidence type="ECO:0000313" key="2">
    <source>
        <dbReference type="Proteomes" id="UP001595953"/>
    </source>
</evidence>
<dbReference type="SUPFAM" id="SSF55486">
    <property type="entry name" value="Metalloproteases ('zincins'), catalytic domain"/>
    <property type="match status" value="1"/>
</dbReference>
<sequence length="927" mass="108816">MLGQNRIDLKAKFDVLNHIISIEQDITYQNSSTDTLNVIYLNDWNNAYSTKSTPLAKRFAEEFSTKFHFAKNDERGYTNIISIVDKQNSDLEYSRSKEHPDVIKVVLNAPLLPNESFSFSLVYNVLVPSDTFTNYGVSKFSEFNLKYWYITPSVYDGEWQYYSNKNLDDLYTPKADHTFIIEYPKNYKLISELNLLNLNPKDSTQIAILNGKDRINSELSLLKFSNFEFFKTDFLTLYTNIEDKGITAPEKGMIVDNIAKFMTDNIGPYPHDNLLITEIEYNKDPLYGLNQLPDFIRPFPDNFQYELKVLKTALNSYLENTLLINPRTDYWLKEGLQIYFLMKYVKENYPDMKLLGTLANVWGIRSFHAADLNFNEQYTLFFMQMARTNRDQPLTMAKDSLIKFNANIAGKYKSGIGLQYLDDFINSNILEETIKEYIKEFKLKPSSSNDFESFLKQRTSKDIDWFFTDYLTTRKKIDFKIRDVKKTNDSIKLTVKNKRDNDMPVSLFALRNDSVVSKTWVEHIKGSKTITIPKDSIDKLVLNYDNSIPEYNLRDNWKSLKGFFFNNKPLQFRLFKDIEDPNYNQVFLMPLVEFNNIYDGFNIGAKIYNKTVLRKRFIYNLAPQYSTNSKTVTGSAQVYYSQDIENKNLYNIVYGIYGNYASYAQDAFFTLISPNLTFNFRDDSNFRSNEFQSLNFRYLDISRNIGENSVVLTEEPDYAVFNIRYIDANPGLINYSKWYSDIQFSKEFGKVSFNYEYRKLSQRNRQFNFRFFAGSFLYNKTDITSDYFSFALDRPTDYLFDYAYLGRSEASGIFSQQIIIAEGGFKSKLDTPFANQWLTTINASTTLWRYIEAYGDIGLVKNKYSDPVFVYDSGIRLNLVTDYFEVYFPVYSNLGWEIGQPNYDEKIRFKFTVDPKVLLGLFRRRWY</sequence>
<dbReference type="Proteomes" id="UP001595953">
    <property type="component" value="Unassembled WGS sequence"/>
</dbReference>
<keyword evidence="1" id="KW-0482">Metalloprotease</keyword>
<dbReference type="Gene3D" id="1.10.390.10">
    <property type="entry name" value="Neutral Protease Domain 2"/>
    <property type="match status" value="1"/>
</dbReference>
<comment type="caution">
    <text evidence="1">The sequence shown here is derived from an EMBL/GenBank/DDBJ whole genome shotgun (WGS) entry which is preliminary data.</text>
</comment>
<keyword evidence="2" id="KW-1185">Reference proteome</keyword>
<dbReference type="InterPro" id="IPR027268">
    <property type="entry name" value="Peptidase_M4/M1_CTD_sf"/>
</dbReference>
<dbReference type="GO" id="GO:0006508">
    <property type="term" value="P:proteolysis"/>
    <property type="evidence" value="ECO:0007669"/>
    <property type="project" value="UniProtKB-KW"/>
</dbReference>
<reference evidence="2" key="1">
    <citation type="journal article" date="2019" name="Int. J. Syst. Evol. Microbiol.">
        <title>The Global Catalogue of Microorganisms (GCM) 10K type strain sequencing project: providing services to taxonomists for standard genome sequencing and annotation.</title>
        <authorList>
            <consortium name="The Broad Institute Genomics Platform"/>
            <consortium name="The Broad Institute Genome Sequencing Center for Infectious Disease"/>
            <person name="Wu L."/>
            <person name="Ma J."/>
        </authorList>
    </citation>
    <scope>NUCLEOTIDE SEQUENCE [LARGE SCALE GENOMIC DNA]</scope>
    <source>
        <strain evidence="2">CCUG 63682</strain>
    </source>
</reference>
<gene>
    <name evidence="1" type="ORF">ACFO5O_04980</name>
</gene>
<keyword evidence="1" id="KW-0645">Protease</keyword>
<accession>A0ABV9N2L3</accession>
<dbReference type="EMBL" id="JBHSGP010000008">
    <property type="protein sequence ID" value="MFC4721659.1"/>
    <property type="molecule type" value="Genomic_DNA"/>
</dbReference>
<keyword evidence="1" id="KW-0378">Hydrolase</keyword>
<dbReference type="RefSeq" id="WP_387961506.1">
    <property type="nucleotide sequence ID" value="NZ_JBHSGP010000008.1"/>
</dbReference>
<dbReference type="GO" id="GO:0008237">
    <property type="term" value="F:metallopeptidase activity"/>
    <property type="evidence" value="ECO:0007669"/>
    <property type="project" value="UniProtKB-KW"/>
</dbReference>
<evidence type="ECO:0000313" key="1">
    <source>
        <dbReference type="EMBL" id="MFC4721659.1"/>
    </source>
</evidence>
<name>A0ABV9N2L3_9FLAO</name>
<organism evidence="1 2">
    <name type="scientific">Geojedonia litorea</name>
    <dbReference type="NCBI Taxonomy" id="1268269"/>
    <lineage>
        <taxon>Bacteria</taxon>
        <taxon>Pseudomonadati</taxon>
        <taxon>Bacteroidota</taxon>
        <taxon>Flavobacteriia</taxon>
        <taxon>Flavobacteriales</taxon>
        <taxon>Flavobacteriaceae</taxon>
        <taxon>Geojedonia</taxon>
    </lineage>
</organism>
<proteinExistence type="predicted"/>